<dbReference type="EMBL" id="ACCF01000054">
    <property type="protein sequence ID" value="EEF68860.1"/>
    <property type="molecule type" value="Genomic_DNA"/>
</dbReference>
<dbReference type="Proteomes" id="UP000005950">
    <property type="component" value="Unassembled WGS sequence"/>
</dbReference>
<dbReference type="HOGENOM" id="CLU_3234579_0_0_9"/>
<dbReference type="AlphaFoldDB" id="B9Y4U7"/>
<organism evidence="1 2">
    <name type="scientific">Holdemania filiformis DSM 12042</name>
    <dbReference type="NCBI Taxonomy" id="545696"/>
    <lineage>
        <taxon>Bacteria</taxon>
        <taxon>Bacillati</taxon>
        <taxon>Bacillota</taxon>
        <taxon>Erysipelotrichia</taxon>
        <taxon>Erysipelotrichales</taxon>
        <taxon>Erysipelotrichaceae</taxon>
        <taxon>Holdemania</taxon>
    </lineage>
</organism>
<evidence type="ECO:0000313" key="1">
    <source>
        <dbReference type="EMBL" id="EEF68860.1"/>
    </source>
</evidence>
<reference evidence="1 2" key="1">
    <citation type="submission" date="2008-12" db="EMBL/GenBank/DDBJ databases">
        <authorList>
            <person name="Fulton L."/>
            <person name="Clifton S."/>
            <person name="Fulton B."/>
            <person name="Xu J."/>
            <person name="Minx P."/>
            <person name="Pepin K.H."/>
            <person name="Johnson M."/>
            <person name="Bhonagiri V."/>
            <person name="Nash W.E."/>
            <person name="Mardis E.R."/>
            <person name="Wilson R.K."/>
        </authorList>
    </citation>
    <scope>NUCLEOTIDE SEQUENCE [LARGE SCALE GENOMIC DNA]</scope>
    <source>
        <strain evidence="1 2">DSM 12042</strain>
    </source>
</reference>
<gene>
    <name evidence="1" type="ORF">HOLDEFILI_00828</name>
</gene>
<sequence>MDFRLILHAIEICGRPVSGRFSNLFLERGLKRCKHERFPAHAF</sequence>
<proteinExistence type="predicted"/>
<dbReference type="STRING" id="545696.HOLDEFILI_00828"/>
<evidence type="ECO:0000313" key="2">
    <source>
        <dbReference type="Proteomes" id="UP000005950"/>
    </source>
</evidence>
<name>B9Y4U7_9FIRM</name>
<comment type="caution">
    <text evidence="1">The sequence shown here is derived from an EMBL/GenBank/DDBJ whole genome shotgun (WGS) entry which is preliminary data.</text>
</comment>
<protein>
    <submittedName>
        <fullName evidence="1">Uncharacterized protein</fullName>
    </submittedName>
</protein>
<reference evidence="1 2" key="2">
    <citation type="submission" date="2009-02" db="EMBL/GenBank/DDBJ databases">
        <title>Draft genome sequence of Holdemania filiformis DSM 12042.</title>
        <authorList>
            <person name="Sudarsanam P."/>
            <person name="Ley R."/>
            <person name="Guruge J."/>
            <person name="Turnbaugh P.J."/>
            <person name="Mahowald M."/>
            <person name="Liep D."/>
            <person name="Gordon J."/>
        </authorList>
    </citation>
    <scope>NUCLEOTIDE SEQUENCE [LARGE SCALE GENOMIC DNA]</scope>
    <source>
        <strain evidence="1 2">DSM 12042</strain>
    </source>
</reference>
<accession>B9Y4U7</accession>